<keyword evidence="5 6" id="KW-0472">Membrane</keyword>
<feature type="transmembrane region" description="Helical" evidence="6">
    <location>
        <begin position="6"/>
        <end position="28"/>
    </location>
</feature>
<keyword evidence="2" id="KW-1003">Cell membrane</keyword>
<feature type="transmembrane region" description="Helical" evidence="6">
    <location>
        <begin position="69"/>
        <end position="90"/>
    </location>
</feature>
<dbReference type="Pfam" id="PF12823">
    <property type="entry name" value="DUF3817"/>
    <property type="match status" value="1"/>
</dbReference>
<evidence type="ECO:0000256" key="5">
    <source>
        <dbReference type="ARBA" id="ARBA00023136"/>
    </source>
</evidence>
<protein>
    <recommendedName>
        <fullName evidence="7">DUF3817 domain-containing protein</fullName>
    </recommendedName>
</protein>
<evidence type="ECO:0000256" key="1">
    <source>
        <dbReference type="ARBA" id="ARBA00004651"/>
    </source>
</evidence>
<evidence type="ECO:0000259" key="7">
    <source>
        <dbReference type="Pfam" id="PF12823"/>
    </source>
</evidence>
<accession>A0A3P5XMA4</accession>
<sequence length="117" mass="12749">MTAKTIVIRAFKILAIAEAFSWAALLTGMYFKWIAGTTEIGVEIAGPIHGALFVAYGVAALVLWRLQRWPFIVALFAGLSAVFPFATIAFERWAGRRGYLTAAPATELANELESTRA</sequence>
<gene>
    <name evidence="8" type="ORF">PSET11_03176</name>
</gene>
<keyword evidence="9" id="KW-1185">Reference proteome</keyword>
<reference evidence="8 9" key="1">
    <citation type="submission" date="2018-11" db="EMBL/GenBank/DDBJ databases">
        <authorList>
            <person name="Criscuolo A."/>
        </authorList>
    </citation>
    <scope>NUCLEOTIDE SEQUENCE [LARGE SCALE GENOMIC DNA]</scope>
    <source>
        <strain evidence="8">AT11b</strain>
    </source>
</reference>
<evidence type="ECO:0000313" key="9">
    <source>
        <dbReference type="Proteomes" id="UP000280861"/>
    </source>
</evidence>
<feature type="domain" description="DUF3817" evidence="7">
    <location>
        <begin position="9"/>
        <end position="95"/>
    </location>
</feature>
<feature type="transmembrane region" description="Helical" evidence="6">
    <location>
        <begin position="40"/>
        <end position="63"/>
    </location>
</feature>
<dbReference type="PANTHER" id="PTHR40077">
    <property type="entry name" value="MEMBRANE PROTEIN-RELATED"/>
    <property type="match status" value="1"/>
</dbReference>
<name>A0A3P5XMA4_9MICC</name>
<organism evidence="8 9">
    <name type="scientific">Arthrobacter ulcerisalmonis</name>
    <dbReference type="NCBI Taxonomy" id="2483813"/>
    <lineage>
        <taxon>Bacteria</taxon>
        <taxon>Bacillati</taxon>
        <taxon>Actinomycetota</taxon>
        <taxon>Actinomycetes</taxon>
        <taxon>Micrococcales</taxon>
        <taxon>Micrococcaceae</taxon>
        <taxon>Arthrobacter</taxon>
    </lineage>
</organism>
<dbReference type="Proteomes" id="UP000280861">
    <property type="component" value="Unassembled WGS sequence"/>
</dbReference>
<dbReference type="GO" id="GO:0005886">
    <property type="term" value="C:plasma membrane"/>
    <property type="evidence" value="ECO:0007669"/>
    <property type="project" value="UniProtKB-SubCell"/>
</dbReference>
<evidence type="ECO:0000256" key="4">
    <source>
        <dbReference type="ARBA" id="ARBA00022989"/>
    </source>
</evidence>
<comment type="subcellular location">
    <subcellularLocation>
        <location evidence="1">Cell membrane</location>
        <topology evidence="1">Multi-pass membrane protein</topology>
    </subcellularLocation>
</comment>
<dbReference type="EMBL" id="UXAU01000041">
    <property type="protein sequence ID" value="VDC32889.1"/>
    <property type="molecule type" value="Genomic_DNA"/>
</dbReference>
<dbReference type="OrthoDB" id="3396203at2"/>
<evidence type="ECO:0000256" key="3">
    <source>
        <dbReference type="ARBA" id="ARBA00022692"/>
    </source>
</evidence>
<keyword evidence="3 6" id="KW-0812">Transmembrane</keyword>
<dbReference type="InterPro" id="IPR023845">
    <property type="entry name" value="DUF3817_TM"/>
</dbReference>
<dbReference type="RefSeq" id="WP_124093249.1">
    <property type="nucleotide sequence ID" value="NZ_CBCRYA010000009.1"/>
</dbReference>
<evidence type="ECO:0000256" key="6">
    <source>
        <dbReference type="SAM" id="Phobius"/>
    </source>
</evidence>
<evidence type="ECO:0000313" key="8">
    <source>
        <dbReference type="EMBL" id="VDC32889.1"/>
    </source>
</evidence>
<dbReference type="AlphaFoldDB" id="A0A3P5XMA4"/>
<dbReference type="NCBIfam" id="TIGR03954">
    <property type="entry name" value="integ_memb_HG"/>
    <property type="match status" value="1"/>
</dbReference>
<evidence type="ECO:0000256" key="2">
    <source>
        <dbReference type="ARBA" id="ARBA00022475"/>
    </source>
</evidence>
<proteinExistence type="predicted"/>
<keyword evidence="4 6" id="KW-1133">Transmembrane helix</keyword>
<dbReference type="PANTHER" id="PTHR40077:SF1">
    <property type="entry name" value="MEMBRANE PROTEIN"/>
    <property type="match status" value="1"/>
</dbReference>